<dbReference type="Pfam" id="PF02624">
    <property type="entry name" value="YcaO"/>
    <property type="match status" value="1"/>
</dbReference>
<dbReference type="PROSITE" id="PS51664">
    <property type="entry name" value="YCAO"/>
    <property type="match status" value="1"/>
</dbReference>
<dbReference type="Gene3D" id="3.30.40.250">
    <property type="match status" value="1"/>
</dbReference>
<reference evidence="3 4" key="1">
    <citation type="submission" date="2024-10" db="EMBL/GenBank/DDBJ databases">
        <authorList>
            <person name="Cho J.-C."/>
        </authorList>
    </citation>
    <scope>NUCLEOTIDE SEQUENCE [LARGE SCALE GENOMIC DNA]</scope>
    <source>
        <strain evidence="3 4">KCTC29696</strain>
    </source>
</reference>
<feature type="domain" description="YcaO" evidence="2">
    <location>
        <begin position="258"/>
        <end position="652"/>
    </location>
</feature>
<feature type="region of interest" description="Disordered" evidence="1">
    <location>
        <begin position="171"/>
        <end position="213"/>
    </location>
</feature>
<dbReference type="NCBIfam" id="TIGR03882">
    <property type="entry name" value="cyclo_dehyd_2"/>
    <property type="match status" value="1"/>
</dbReference>
<evidence type="ECO:0000259" key="2">
    <source>
        <dbReference type="PROSITE" id="PS51664"/>
    </source>
</evidence>
<dbReference type="InterPro" id="IPR022291">
    <property type="entry name" value="Bacteriocin_synth_cyclodeHase"/>
</dbReference>
<evidence type="ECO:0000256" key="1">
    <source>
        <dbReference type="SAM" id="MobiDB-lite"/>
    </source>
</evidence>
<dbReference type="Gene3D" id="3.30.1330.230">
    <property type="match status" value="1"/>
</dbReference>
<protein>
    <submittedName>
        <fullName evidence="3">TOMM leader peptide-binding protein</fullName>
    </submittedName>
</protein>
<organism evidence="3 4">
    <name type="scientific">Streptomyces chitinivorans</name>
    <dbReference type="NCBI Taxonomy" id="1257027"/>
    <lineage>
        <taxon>Bacteria</taxon>
        <taxon>Bacillati</taxon>
        <taxon>Actinomycetota</taxon>
        <taxon>Actinomycetes</taxon>
        <taxon>Kitasatosporales</taxon>
        <taxon>Streptomycetaceae</taxon>
        <taxon>Streptomyces</taxon>
    </lineage>
</organism>
<dbReference type="PANTHER" id="PTHR37809:SF1">
    <property type="entry name" value="RIBOSOMAL PROTEIN S12 METHYLTHIOTRANSFERASE ACCESSORY FACTOR YCAO"/>
    <property type="match status" value="1"/>
</dbReference>
<dbReference type="Gene3D" id="3.30.160.660">
    <property type="match status" value="1"/>
</dbReference>
<evidence type="ECO:0000313" key="4">
    <source>
        <dbReference type="Proteomes" id="UP001607069"/>
    </source>
</evidence>
<dbReference type="RefSeq" id="WP_279951081.1">
    <property type="nucleotide sequence ID" value="NZ_BAABEN010000004.1"/>
</dbReference>
<dbReference type="InterPro" id="IPR027624">
    <property type="entry name" value="TOMM_cyclo_SagD"/>
</dbReference>
<feature type="compositionally biased region" description="Pro residues" evidence="1">
    <location>
        <begin position="178"/>
        <end position="190"/>
    </location>
</feature>
<proteinExistence type="predicted"/>
<sequence length="652" mass="70039">MTDRSQTAIRAAAPVAADGLDDAWLTALEPLLRTASGGVSVGCGWDLERERGHWLRAAGGRTEHLSVRVHDDEVLVGPRWVPGTDAGCAGCAEARARVAVTHPLVADLSEPCSRPAPRRPALLPMLAAASEHLAERPLRPGELYAVGRGSVRRHRVVRAFDCPLCAPAPAARGTAGPGPAPAPVPPPPLEPLVLHSRPASPRDPTRGTGGSRLLRPGVLREKLADPRFGPVLEVIRESRAPFAMSMAAAPESIAMGYGRAFTFAEAEPVAVLEAYERMAGFPHAAPVFSGLAHRDVPDIALDPRTLGRYTPEQLARPSCRVTPSDTGTPMDWVWGHDLDTGRPLLVPADIGFYQYDYRYRTDRWAARAEGAAPRRHFFHESSSGCALGSSLEEAALHSLLELAERDAFLISWHRAAPLPSIDPATVTDPASRRLMALVESRGFDIHLLVATQDIGVPVVWAMALNRAGGFPATFSAAGSGIRPESVVRAALWELGQIVTDPVEWDRAQAEAMLEDPWRIEVLDDHLRLHALPEKRDRVTTVLGGPRVALEDAFPGWPQKLERAAAGDVRGALEYVRGLYSAAGLDRIVLVDQTTRDHADLGTAVAKAVVPGIVPMCFGHAHQRLAGLPRLAAALAGTPSEHASVPYDPHPFP</sequence>
<dbReference type="NCBIfam" id="TIGR03604">
    <property type="entry name" value="TOMM_cyclo_SagD"/>
    <property type="match status" value="1"/>
</dbReference>
<comment type="caution">
    <text evidence="3">The sequence shown here is derived from an EMBL/GenBank/DDBJ whole genome shotgun (WGS) entry which is preliminary data.</text>
</comment>
<dbReference type="Proteomes" id="UP001607069">
    <property type="component" value="Unassembled WGS sequence"/>
</dbReference>
<name>A0ABW7I1Z6_9ACTN</name>
<dbReference type="PANTHER" id="PTHR37809">
    <property type="entry name" value="RIBOSOMAL PROTEIN S12 METHYLTHIOTRANSFERASE ACCESSORY FACTOR YCAO"/>
    <property type="match status" value="1"/>
</dbReference>
<accession>A0ABW7I1Z6</accession>
<gene>
    <name evidence="3" type="ORF">ACG5V6_26985</name>
</gene>
<dbReference type="EMBL" id="JBIHMK010000173">
    <property type="protein sequence ID" value="MFH0251841.1"/>
    <property type="molecule type" value="Genomic_DNA"/>
</dbReference>
<keyword evidence="4" id="KW-1185">Reference proteome</keyword>
<dbReference type="InterPro" id="IPR003776">
    <property type="entry name" value="YcaO-like_dom"/>
</dbReference>
<evidence type="ECO:0000313" key="3">
    <source>
        <dbReference type="EMBL" id="MFH0251841.1"/>
    </source>
</evidence>